<dbReference type="NCBIfam" id="NF000282">
    <property type="entry name" value="RND_permease_1"/>
    <property type="match status" value="1"/>
</dbReference>
<dbReference type="RefSeq" id="WP_126739500.1">
    <property type="nucleotide sequence ID" value="NZ_NXCL01000001.1"/>
</dbReference>
<keyword evidence="3 9" id="KW-0813">Transport</keyword>
<keyword evidence="8 9" id="KW-0472">Membrane</keyword>
<dbReference type="SUPFAM" id="SSF82693">
    <property type="entry name" value="Multidrug efflux transporter AcrB pore domain, PN1, PN2, PC1 and PC2 subdomains"/>
    <property type="match status" value="4"/>
</dbReference>
<keyword evidence="7 9" id="KW-1133">Transmembrane helix</keyword>
<dbReference type="Proteomes" id="UP000268436">
    <property type="component" value="Unassembled WGS sequence"/>
</dbReference>
<keyword evidence="6 9" id="KW-0812">Transmembrane</keyword>
<comment type="caution">
    <text evidence="10">The sequence shown here is derived from an EMBL/GenBank/DDBJ whole genome shotgun (WGS) entry which is preliminary data.</text>
</comment>
<dbReference type="InterPro" id="IPR027463">
    <property type="entry name" value="AcrB_DN_DC_subdom"/>
</dbReference>
<feature type="transmembrane region" description="Helical" evidence="9">
    <location>
        <begin position="876"/>
        <end position="893"/>
    </location>
</feature>
<comment type="subcellular location">
    <subcellularLocation>
        <location evidence="1 9">Cell inner membrane</location>
        <topology evidence="1 9">Multi-pass membrane protein</topology>
    </subcellularLocation>
</comment>
<feature type="transmembrane region" description="Helical" evidence="9">
    <location>
        <begin position="900"/>
        <end position="920"/>
    </location>
</feature>
<keyword evidence="5 9" id="KW-0997">Cell inner membrane</keyword>
<dbReference type="EMBL" id="RYER01000021">
    <property type="protein sequence ID" value="RUO13357.1"/>
    <property type="molecule type" value="Genomic_DNA"/>
</dbReference>
<evidence type="ECO:0000256" key="9">
    <source>
        <dbReference type="RuleBase" id="RU364070"/>
    </source>
</evidence>
<dbReference type="NCBIfam" id="TIGR00915">
    <property type="entry name" value="2A0602"/>
    <property type="match status" value="1"/>
</dbReference>
<feature type="transmembrane region" description="Helical" evidence="9">
    <location>
        <begin position="1003"/>
        <end position="1029"/>
    </location>
</feature>
<organism evidence="10 11">
    <name type="scientific">Moraxella catarrhalis</name>
    <name type="common">Branhamella catarrhalis</name>
    <dbReference type="NCBI Taxonomy" id="480"/>
    <lineage>
        <taxon>Bacteria</taxon>
        <taxon>Pseudomonadati</taxon>
        <taxon>Pseudomonadota</taxon>
        <taxon>Gammaproteobacteria</taxon>
        <taxon>Moraxellales</taxon>
        <taxon>Moraxellaceae</taxon>
        <taxon>Moraxella</taxon>
    </lineage>
</organism>
<name>A0ABY0BI78_MORCA</name>
<feature type="transmembrane region" description="Helical" evidence="9">
    <location>
        <begin position="540"/>
        <end position="560"/>
    </location>
</feature>
<comment type="similarity">
    <text evidence="2 9">Belongs to the resistance-nodulation-cell division (RND) (TC 2.A.6) family.</text>
</comment>
<accession>A0ABY0BI78</accession>
<evidence type="ECO:0000256" key="4">
    <source>
        <dbReference type="ARBA" id="ARBA00022475"/>
    </source>
</evidence>
<evidence type="ECO:0000256" key="8">
    <source>
        <dbReference type="ARBA" id="ARBA00023136"/>
    </source>
</evidence>
<evidence type="ECO:0000313" key="10">
    <source>
        <dbReference type="EMBL" id="RUO13357.1"/>
    </source>
</evidence>
<dbReference type="Gene3D" id="3.30.2090.10">
    <property type="entry name" value="Multidrug efflux transporter AcrB TolC docking domain, DN and DC subdomains"/>
    <property type="match status" value="2"/>
</dbReference>
<feature type="transmembrane region" description="Helical" evidence="9">
    <location>
        <begin position="367"/>
        <end position="387"/>
    </location>
</feature>
<feature type="transmembrane region" description="Helical" evidence="9">
    <location>
        <begin position="473"/>
        <end position="499"/>
    </location>
</feature>
<feature type="transmembrane region" description="Helical" evidence="9">
    <location>
        <begin position="926"/>
        <end position="950"/>
    </location>
</feature>
<gene>
    <name evidence="10" type="ORF">EJK54_0122</name>
</gene>
<protein>
    <recommendedName>
        <fullName evidence="9">Efflux pump membrane transporter</fullName>
    </recommendedName>
</protein>
<reference evidence="10 11" key="1">
    <citation type="submission" date="2018-12" db="EMBL/GenBank/DDBJ databases">
        <title>Persistence of Moraxella catarrhalis in Chronic Obstructive Pulmonary Disease and Regulation of the Hag/MID Adhesin.</title>
        <authorList>
            <person name="Murphy T."/>
            <person name="Zhao X."/>
            <person name="Vyas G."/>
            <person name="Aluvathingal J."/>
            <person name="Nadendla S."/>
            <person name="Tallon L."/>
            <person name="Tettelin H."/>
        </authorList>
    </citation>
    <scope>NUCLEOTIDE SEQUENCE [LARGE SCALE GENOMIC DNA]</scope>
    <source>
        <strain evidence="10 11">173P27B1</strain>
    </source>
</reference>
<dbReference type="Pfam" id="PF00873">
    <property type="entry name" value="ACR_tran"/>
    <property type="match status" value="1"/>
</dbReference>
<evidence type="ECO:0000256" key="7">
    <source>
        <dbReference type="ARBA" id="ARBA00022989"/>
    </source>
</evidence>
<proteinExistence type="inferred from homology"/>
<dbReference type="InterPro" id="IPR001036">
    <property type="entry name" value="Acrflvin-R"/>
</dbReference>
<dbReference type="Gene3D" id="1.20.1640.10">
    <property type="entry name" value="Multidrug efflux transporter AcrB transmembrane domain"/>
    <property type="match status" value="2"/>
</dbReference>
<feature type="transmembrane region" description="Helical" evidence="9">
    <location>
        <begin position="971"/>
        <end position="991"/>
    </location>
</feature>
<evidence type="ECO:0000256" key="1">
    <source>
        <dbReference type="ARBA" id="ARBA00004429"/>
    </source>
</evidence>
<keyword evidence="11" id="KW-1185">Reference proteome</keyword>
<evidence type="ECO:0000256" key="5">
    <source>
        <dbReference type="ARBA" id="ARBA00022519"/>
    </source>
</evidence>
<evidence type="ECO:0000256" key="2">
    <source>
        <dbReference type="ARBA" id="ARBA00010942"/>
    </source>
</evidence>
<dbReference type="PANTHER" id="PTHR32063:SF13">
    <property type="entry name" value="MULTIDRUG EFFLUX PUMP SUBUNIT ACRB-RELATED"/>
    <property type="match status" value="1"/>
</dbReference>
<dbReference type="PANTHER" id="PTHR32063">
    <property type="match status" value="1"/>
</dbReference>
<comment type="caution">
    <text evidence="9">Lacks conserved residue(s) required for the propagation of feature annotation.</text>
</comment>
<keyword evidence="4" id="KW-1003">Cell membrane</keyword>
<feature type="transmembrane region" description="Helical" evidence="9">
    <location>
        <begin position="443"/>
        <end position="461"/>
    </location>
</feature>
<sequence length="1051" mass="113844">MSRFFIHRPIFAWVIAILIMLVGILAINNLPIEQYPKIAPPQVKVRAVYPGADAETVENSVTQIIEQQMKGIDGLMYMSSNSSAAGSASVTLTFENGTDPDTAQVQVQNKLQSAMSSLPETVQRTGLNVEKSASDFLMVTAFVSEDGSMDQSDIADYVATSIVDPISRVEGVGGTNVFGSSYAMRIWLDPAKLRAYNLIPSDVSSAIRSQNVQVSAGQLGTLPTNTDRVVINATVSVQSYLQTPEQFEDILLKTDTAGAQVRIKDVARVELGSENYQFRAQYNGQAASGLAIMLAPGANALEVREAVGVRLDELSQNFPTGLKMVVPYDTTPFVRLSITQVVYTLLEAVVLVFLVMFLFLQNWRATIIPTLAVPVVILGTFAVLSVFGYSINILTMFAMVLAIGLLVDDAIIVVENVERILEENPSIQVMDATIQSMREISKVVIGIALILSVVFVPMIFFGGSSGVIYRQFAVTLMTSMVLSAFIALVFTPALCVTILKRQAHKDINIQTGFFGWFNRFFYQTSRRYENFIGKTYASKLAYLAVYTGIVAVMALIFMRLPSSFVPEEDQGAVMTLVQLPAGSTLDKTNAVMDKLANYYHDKETDNIESVFTISGFGFMGSGQNSGMAFIKLKDWDERAGSENTAQSIARRAMVMNMMIPEASLIFPIAPPPIQGFGNTSGFDLQLKDVGGVGHEALLDARNQLMGMAMQNPAIASIHPGGQEDAPKLKVDINQAQAAAYGVPLTAINDTIAQAWGGSYVNDFIDRGRIKKVYIQGEPDSRVVPEDINRWYVRNQSGEMVSFGAFSGSQWEYGSPSLARYNGVSSMVLTGSAALGVSTGDAMEAMAQMASQLPAGIDFEWTGLSLEQQKSGGQAPILYALSILVVFLCLAALYESWSVPFAVILVIPLGVIGSLLLTKIHGLANDVYLQVALLTVIGLSAKNAILIIEFAKEIQESGQTLKASIMMAARMRLRPIIMTSLAFGVGVVPLYIATGAGSGSQNAVGTGVLGGVLTSTFLGIFFIPMFYVWVRTLFPYKPKAQPVTHAKSHEHV</sequence>
<evidence type="ECO:0000256" key="3">
    <source>
        <dbReference type="ARBA" id="ARBA00022448"/>
    </source>
</evidence>
<dbReference type="Gene3D" id="3.30.70.1430">
    <property type="entry name" value="Multidrug efflux transporter AcrB pore domain"/>
    <property type="match status" value="2"/>
</dbReference>
<dbReference type="PRINTS" id="PR00702">
    <property type="entry name" value="ACRIFLAVINRP"/>
</dbReference>
<evidence type="ECO:0000313" key="11">
    <source>
        <dbReference type="Proteomes" id="UP000268436"/>
    </source>
</evidence>
<dbReference type="Gene3D" id="3.30.70.1440">
    <property type="entry name" value="Multidrug efflux transporter AcrB pore domain"/>
    <property type="match status" value="1"/>
</dbReference>
<dbReference type="Gene3D" id="3.30.70.1320">
    <property type="entry name" value="Multidrug efflux transporter AcrB pore domain like"/>
    <property type="match status" value="1"/>
</dbReference>
<dbReference type="SUPFAM" id="SSF82714">
    <property type="entry name" value="Multidrug efflux transporter AcrB TolC docking domain, DN and DC subdomains"/>
    <property type="match status" value="2"/>
</dbReference>
<feature type="transmembrane region" description="Helical" evidence="9">
    <location>
        <begin position="341"/>
        <end position="360"/>
    </location>
</feature>
<dbReference type="InterPro" id="IPR004764">
    <property type="entry name" value="MdtF-like"/>
</dbReference>
<dbReference type="SUPFAM" id="SSF82866">
    <property type="entry name" value="Multidrug efflux transporter AcrB transmembrane domain"/>
    <property type="match status" value="2"/>
</dbReference>
<evidence type="ECO:0000256" key="6">
    <source>
        <dbReference type="ARBA" id="ARBA00022692"/>
    </source>
</evidence>